<keyword evidence="1" id="KW-0732">Signal</keyword>
<accession>A0A2T2PBH5</accession>
<gene>
    <name evidence="2" type="ORF">BS50DRAFT_628239</name>
</gene>
<evidence type="ECO:0000256" key="1">
    <source>
        <dbReference type="SAM" id="SignalP"/>
    </source>
</evidence>
<name>A0A2T2PBH5_CORCC</name>
<feature type="chain" id="PRO_5015585475" description="Beta/gamma crystallin 'Greek key' domain-containing protein" evidence="1">
    <location>
        <begin position="18"/>
        <end position="88"/>
    </location>
</feature>
<dbReference type="Proteomes" id="UP000240883">
    <property type="component" value="Unassembled WGS sequence"/>
</dbReference>
<organism evidence="2 3">
    <name type="scientific">Corynespora cassiicola Philippines</name>
    <dbReference type="NCBI Taxonomy" id="1448308"/>
    <lineage>
        <taxon>Eukaryota</taxon>
        <taxon>Fungi</taxon>
        <taxon>Dikarya</taxon>
        <taxon>Ascomycota</taxon>
        <taxon>Pezizomycotina</taxon>
        <taxon>Dothideomycetes</taxon>
        <taxon>Pleosporomycetidae</taxon>
        <taxon>Pleosporales</taxon>
        <taxon>Corynesporascaceae</taxon>
        <taxon>Corynespora</taxon>
    </lineage>
</organism>
<sequence length="88" mass="9711">MKFMLTVLLATATPCFSASTIRFPKDFVKRTSSDLPTTHLYVCDTAGFSGRCENLHVTPGRCYNLNESWNKLTLAAGPDQGTFCSLFP</sequence>
<proteinExistence type="predicted"/>
<dbReference type="EMBL" id="KZ678128">
    <property type="protein sequence ID" value="PSN74995.1"/>
    <property type="molecule type" value="Genomic_DNA"/>
</dbReference>
<evidence type="ECO:0000313" key="3">
    <source>
        <dbReference type="Proteomes" id="UP000240883"/>
    </source>
</evidence>
<protein>
    <recommendedName>
        <fullName evidence="4">Beta/gamma crystallin 'Greek key' domain-containing protein</fullName>
    </recommendedName>
</protein>
<dbReference type="OrthoDB" id="2910287at2759"/>
<evidence type="ECO:0000313" key="2">
    <source>
        <dbReference type="EMBL" id="PSN74995.1"/>
    </source>
</evidence>
<reference evidence="2 3" key="1">
    <citation type="journal article" date="2018" name="Front. Microbiol.">
        <title>Genome-Wide Analysis of Corynespora cassiicola Leaf Fall Disease Putative Effectors.</title>
        <authorList>
            <person name="Lopez D."/>
            <person name="Ribeiro S."/>
            <person name="Label P."/>
            <person name="Fumanal B."/>
            <person name="Venisse J.S."/>
            <person name="Kohler A."/>
            <person name="de Oliveira R.R."/>
            <person name="Labutti K."/>
            <person name="Lipzen A."/>
            <person name="Lail K."/>
            <person name="Bauer D."/>
            <person name="Ohm R.A."/>
            <person name="Barry K.W."/>
            <person name="Spatafora J."/>
            <person name="Grigoriev I.V."/>
            <person name="Martin F.M."/>
            <person name="Pujade-Renaud V."/>
        </authorList>
    </citation>
    <scope>NUCLEOTIDE SEQUENCE [LARGE SCALE GENOMIC DNA]</scope>
    <source>
        <strain evidence="2 3">Philippines</strain>
    </source>
</reference>
<dbReference type="STRING" id="1448308.A0A2T2PBH5"/>
<evidence type="ECO:0008006" key="4">
    <source>
        <dbReference type="Google" id="ProtNLM"/>
    </source>
</evidence>
<dbReference type="AlphaFoldDB" id="A0A2T2PBH5"/>
<keyword evidence="3" id="KW-1185">Reference proteome</keyword>
<feature type="signal peptide" evidence="1">
    <location>
        <begin position="1"/>
        <end position="17"/>
    </location>
</feature>